<dbReference type="PROSITE" id="PS00061">
    <property type="entry name" value="ADH_SHORT"/>
    <property type="match status" value="1"/>
</dbReference>
<organism evidence="4 5">
    <name type="scientific">Yinghuangia aomiensis</name>
    <dbReference type="NCBI Taxonomy" id="676205"/>
    <lineage>
        <taxon>Bacteria</taxon>
        <taxon>Bacillati</taxon>
        <taxon>Actinomycetota</taxon>
        <taxon>Actinomycetes</taxon>
        <taxon>Kitasatosporales</taxon>
        <taxon>Streptomycetaceae</taxon>
        <taxon>Yinghuangia</taxon>
    </lineage>
</organism>
<name>A0ABP9IDR3_9ACTN</name>
<dbReference type="Pfam" id="PF00106">
    <property type="entry name" value="adh_short"/>
    <property type="match status" value="1"/>
</dbReference>
<dbReference type="InterPro" id="IPR020904">
    <property type="entry name" value="Sc_DH/Rdtase_CS"/>
</dbReference>
<dbReference type="Gene3D" id="3.40.50.720">
    <property type="entry name" value="NAD(P)-binding Rossmann-like Domain"/>
    <property type="match status" value="1"/>
</dbReference>
<gene>
    <name evidence="4" type="ORF">GCM10023205_79860</name>
</gene>
<dbReference type="InterPro" id="IPR002347">
    <property type="entry name" value="SDR_fam"/>
</dbReference>
<dbReference type="InterPro" id="IPR036291">
    <property type="entry name" value="NAD(P)-bd_dom_sf"/>
</dbReference>
<accession>A0ABP9IDR3</accession>
<keyword evidence="5" id="KW-1185">Reference proteome</keyword>
<dbReference type="PRINTS" id="PR00081">
    <property type="entry name" value="GDHRDH"/>
</dbReference>
<reference evidence="5" key="1">
    <citation type="journal article" date="2019" name="Int. J. Syst. Evol. Microbiol.">
        <title>The Global Catalogue of Microorganisms (GCM) 10K type strain sequencing project: providing services to taxonomists for standard genome sequencing and annotation.</title>
        <authorList>
            <consortium name="The Broad Institute Genomics Platform"/>
            <consortium name="The Broad Institute Genome Sequencing Center for Infectious Disease"/>
            <person name="Wu L."/>
            <person name="Ma J."/>
        </authorList>
    </citation>
    <scope>NUCLEOTIDE SEQUENCE [LARGE SCALE GENOMIC DNA]</scope>
    <source>
        <strain evidence="5">JCM 17986</strain>
    </source>
</reference>
<dbReference type="Proteomes" id="UP001500466">
    <property type="component" value="Unassembled WGS sequence"/>
</dbReference>
<evidence type="ECO:0000256" key="3">
    <source>
        <dbReference type="RuleBase" id="RU000363"/>
    </source>
</evidence>
<dbReference type="PRINTS" id="PR00080">
    <property type="entry name" value="SDRFAMILY"/>
</dbReference>
<proteinExistence type="inferred from homology"/>
<comment type="similarity">
    <text evidence="1 3">Belongs to the short-chain dehydrogenases/reductases (SDR) family.</text>
</comment>
<comment type="caution">
    <text evidence="4">The sequence shown here is derived from an EMBL/GenBank/DDBJ whole genome shotgun (WGS) entry which is preliminary data.</text>
</comment>
<protein>
    <submittedName>
        <fullName evidence="4">SDR family NAD(P)-dependent oxidoreductase</fullName>
    </submittedName>
</protein>
<dbReference type="InterPro" id="IPR051687">
    <property type="entry name" value="Peroxisomal_Beta-Oxidation"/>
</dbReference>
<evidence type="ECO:0000256" key="2">
    <source>
        <dbReference type="ARBA" id="ARBA00023002"/>
    </source>
</evidence>
<dbReference type="RefSeq" id="WP_345680788.1">
    <property type="nucleotide sequence ID" value="NZ_BAABHS010000054.1"/>
</dbReference>
<evidence type="ECO:0000313" key="5">
    <source>
        <dbReference type="Proteomes" id="UP001500466"/>
    </source>
</evidence>
<dbReference type="EMBL" id="BAABHS010000054">
    <property type="protein sequence ID" value="GAA4994900.1"/>
    <property type="molecule type" value="Genomic_DNA"/>
</dbReference>
<evidence type="ECO:0000313" key="4">
    <source>
        <dbReference type="EMBL" id="GAA4994900.1"/>
    </source>
</evidence>
<dbReference type="PANTHER" id="PTHR45024">
    <property type="entry name" value="DEHYDROGENASES, SHORT CHAIN"/>
    <property type="match status" value="1"/>
</dbReference>
<sequence length="306" mass="30734">MKLTGKVAIVTGAGRGLGRAHALMLASLGAAVVVNDLGAELDGSGGSADAAESVAAEIIAAGGTAVANPDSVATSAGAAAIVETALRAFGRLDILVNNAGTTGGLVEFGDLDDDRLMSVLGSHLIGCFNVSRAVWRPMAAQGYGRIVNTTSGVGLFGMGRGVAYAAAKMGIVGLTRSLAIEGAAHGIKVNAIAPIAATRMAGPVFGALDEHLDPARVSPVVAYLAHADCRITGRVFSVGGGRVGEVFFGAADGYFNPELTPDDVAANLDAALDHTAFVLPTDAMDEVDITARMHGLCGIATNKHGD</sequence>
<dbReference type="PANTHER" id="PTHR45024:SF2">
    <property type="entry name" value="SCP2 DOMAIN-CONTAINING PROTEIN"/>
    <property type="match status" value="1"/>
</dbReference>
<keyword evidence="2" id="KW-0560">Oxidoreductase</keyword>
<dbReference type="SUPFAM" id="SSF51735">
    <property type="entry name" value="NAD(P)-binding Rossmann-fold domains"/>
    <property type="match status" value="1"/>
</dbReference>
<evidence type="ECO:0000256" key="1">
    <source>
        <dbReference type="ARBA" id="ARBA00006484"/>
    </source>
</evidence>